<dbReference type="Pfam" id="PF00085">
    <property type="entry name" value="Thioredoxin"/>
    <property type="match status" value="1"/>
</dbReference>
<name>A0A7T5EJX1_9BACL</name>
<dbReference type="RefSeq" id="WP_198827505.1">
    <property type="nucleotide sequence ID" value="NZ_CP066308.1"/>
</dbReference>
<reference evidence="2 4" key="1">
    <citation type="submission" date="2020-12" db="EMBL/GenBank/DDBJ databases">
        <title>strain FJAT-54423T represents a novel species of the genus Brevibacillus.</title>
        <authorList>
            <person name="Tang R."/>
        </authorList>
    </citation>
    <scope>NUCLEOTIDE SEQUENCE [LARGE SCALE GENOMIC DNA]</scope>
    <source>
        <strain evidence="2 4">FJAT-54423</strain>
    </source>
</reference>
<sequence length="107" mass="12167">MKQYENPSDVHELIASKELVLVFIKTSQCGVCDAVLDKTKQLLTHYPEVNGCLVSMETSPAIAAEFLVFAAPTLLLFADGREVYRQSRFIQFAQWEKQLQGWTESLR</sequence>
<dbReference type="KEGG" id="bcop:JD108_18920"/>
<evidence type="ECO:0000313" key="5">
    <source>
        <dbReference type="Proteomes" id="UP000677234"/>
    </source>
</evidence>
<reference evidence="3" key="2">
    <citation type="submission" date="2021-04" db="EMBL/GenBank/DDBJ databases">
        <title>Brevibacillus composti FJAT-54423, complete genome.</title>
        <authorList>
            <person name="Tang R."/>
        </authorList>
    </citation>
    <scope>NUCLEOTIDE SEQUENCE</scope>
    <source>
        <strain evidence="3">FJAT-54424</strain>
    </source>
</reference>
<gene>
    <name evidence="2" type="ORF">JD108_18920</name>
    <name evidence="3" type="ORF">KDJ56_18860</name>
</gene>
<feature type="domain" description="Thioredoxin" evidence="1">
    <location>
        <begin position="11"/>
        <end position="84"/>
    </location>
</feature>
<accession>A0A7T5EJX1</accession>
<evidence type="ECO:0000313" key="4">
    <source>
        <dbReference type="Proteomes" id="UP000595847"/>
    </source>
</evidence>
<evidence type="ECO:0000259" key="1">
    <source>
        <dbReference type="Pfam" id="PF00085"/>
    </source>
</evidence>
<dbReference type="SUPFAM" id="SSF52833">
    <property type="entry name" value="Thioredoxin-like"/>
    <property type="match status" value="1"/>
</dbReference>
<evidence type="ECO:0000313" key="2">
    <source>
        <dbReference type="EMBL" id="QQE73908.1"/>
    </source>
</evidence>
<dbReference type="Proteomes" id="UP000595847">
    <property type="component" value="Chromosome"/>
</dbReference>
<evidence type="ECO:0000313" key="3">
    <source>
        <dbReference type="EMBL" id="QUO40993.1"/>
    </source>
</evidence>
<dbReference type="Proteomes" id="UP000677234">
    <property type="component" value="Chromosome"/>
</dbReference>
<proteinExistence type="predicted"/>
<dbReference type="Gene3D" id="3.40.30.10">
    <property type="entry name" value="Glutaredoxin"/>
    <property type="match status" value="1"/>
</dbReference>
<dbReference type="AlphaFoldDB" id="A0A7T5EJX1"/>
<dbReference type="EMBL" id="CP066308">
    <property type="protein sequence ID" value="QQE73908.1"/>
    <property type="molecule type" value="Genomic_DNA"/>
</dbReference>
<keyword evidence="5" id="KW-1185">Reference proteome</keyword>
<protein>
    <submittedName>
        <fullName evidence="2">Thioredoxin family protein</fullName>
    </submittedName>
</protein>
<dbReference type="InterPro" id="IPR013766">
    <property type="entry name" value="Thioredoxin_domain"/>
</dbReference>
<dbReference type="InterPro" id="IPR036249">
    <property type="entry name" value="Thioredoxin-like_sf"/>
</dbReference>
<organism evidence="2 4">
    <name type="scientific">Brevibacillus composti</name>
    <dbReference type="NCBI Taxonomy" id="2796470"/>
    <lineage>
        <taxon>Bacteria</taxon>
        <taxon>Bacillati</taxon>
        <taxon>Bacillota</taxon>
        <taxon>Bacilli</taxon>
        <taxon>Bacillales</taxon>
        <taxon>Paenibacillaceae</taxon>
        <taxon>Brevibacillus</taxon>
    </lineage>
</organism>
<dbReference type="EMBL" id="CP073708">
    <property type="protein sequence ID" value="QUO40993.1"/>
    <property type="molecule type" value="Genomic_DNA"/>
</dbReference>
<dbReference type="CDD" id="cd02947">
    <property type="entry name" value="TRX_family"/>
    <property type="match status" value="1"/>
</dbReference>